<accession>A0ABM4U4Y9</accession>
<evidence type="ECO:0000313" key="3">
    <source>
        <dbReference type="Proteomes" id="UP001652660"/>
    </source>
</evidence>
<dbReference type="PANTHER" id="PTHR15503:SF42">
    <property type="entry name" value="ZINC FINGER, CCHC-TYPE, RETROTRANSPOSON GAG DOMAIN, ASPARTIC PEPTIDASE DOMAIN PROTEIN-RELATED"/>
    <property type="match status" value="1"/>
</dbReference>
<feature type="compositionally biased region" description="Basic and acidic residues" evidence="1">
    <location>
        <begin position="316"/>
        <end position="328"/>
    </location>
</feature>
<feature type="region of interest" description="Disordered" evidence="1">
    <location>
        <begin position="1"/>
        <end position="45"/>
    </location>
</feature>
<dbReference type="InterPro" id="IPR005162">
    <property type="entry name" value="Retrotrans_gag_dom"/>
</dbReference>
<keyword evidence="3" id="KW-1185">Reference proteome</keyword>
<dbReference type="InterPro" id="IPR032567">
    <property type="entry name" value="RTL1-rel"/>
</dbReference>
<dbReference type="PANTHER" id="PTHR15503">
    <property type="entry name" value="LDOC1 RELATED"/>
    <property type="match status" value="1"/>
</dbReference>
<dbReference type="RefSeq" id="XP_071902343.1">
    <property type="nucleotide sequence ID" value="XM_072046242.1"/>
</dbReference>
<feature type="compositionally biased region" description="Basic residues" evidence="1">
    <location>
        <begin position="293"/>
        <end position="306"/>
    </location>
</feature>
<protein>
    <recommendedName>
        <fullName evidence="2">Retrotransposon gag domain-containing protein</fullName>
    </recommendedName>
</protein>
<evidence type="ECO:0000259" key="2">
    <source>
        <dbReference type="Pfam" id="PF03732"/>
    </source>
</evidence>
<feature type="domain" description="Retrotransposon gag" evidence="2">
    <location>
        <begin position="142"/>
        <end position="232"/>
    </location>
</feature>
<gene>
    <name evidence="4" type="primary">LOC140005357</name>
</gene>
<reference evidence="4" key="2">
    <citation type="submission" date="2025-08" db="UniProtKB">
        <authorList>
            <consortium name="RefSeq"/>
        </authorList>
    </citation>
    <scope>IDENTIFICATION</scope>
    <source>
        <tissue evidence="4">Leaves</tissue>
    </source>
</reference>
<dbReference type="Pfam" id="PF03732">
    <property type="entry name" value="Retrotrans_gag"/>
    <property type="match status" value="1"/>
</dbReference>
<proteinExistence type="predicted"/>
<dbReference type="Pfam" id="PF08284">
    <property type="entry name" value="RVP_2"/>
    <property type="match status" value="1"/>
</dbReference>
<feature type="region of interest" description="Disordered" evidence="1">
    <location>
        <begin position="292"/>
        <end position="328"/>
    </location>
</feature>
<evidence type="ECO:0000313" key="4">
    <source>
        <dbReference type="RefSeq" id="XP_071902343.1"/>
    </source>
</evidence>
<name>A0ABM4U4Y9_COFAR</name>
<dbReference type="GeneID" id="140005357"/>
<sequence length="387" mass="43155">MAPRTRRGGNRNGSSNGEDVQGSHSQEPYPGNNVQDMGHQGAGLSGHQPYMMLPMELVTTLTGVVQALQAQSQLAQFQAVQTQGHGQGGTQSYYEKMKRVHVPTFDGTPDPNLIEKWLDEIENNFALLQVSEEMKHLIVKPFLIGETNKWWATLEPIVAPPVSWTKFREEFLKYFFPPAMRMQKIDQFENLRQTPVMSVVQYSNKVTTLGRFVPSTMADVELKKYKFVRGLASRIQTRVNTAFAPTFNDVLDASVKAEADCKRLDEEGRNKRPRLGNELAVSGTLKPGGQFRLIKKSHRPPPKLGHRTMNCPNRKSGGDKNGKPADMKPKVNARVHAMTDVEAEVSGDVVTGTLLINFTPAYVLLDCGASHSFVARKFAKYLCMPPE</sequence>
<dbReference type="Proteomes" id="UP001652660">
    <property type="component" value="Chromosome 1c"/>
</dbReference>
<evidence type="ECO:0000256" key="1">
    <source>
        <dbReference type="SAM" id="MobiDB-lite"/>
    </source>
</evidence>
<organism evidence="3 4">
    <name type="scientific">Coffea arabica</name>
    <name type="common">Arabian coffee</name>
    <dbReference type="NCBI Taxonomy" id="13443"/>
    <lineage>
        <taxon>Eukaryota</taxon>
        <taxon>Viridiplantae</taxon>
        <taxon>Streptophyta</taxon>
        <taxon>Embryophyta</taxon>
        <taxon>Tracheophyta</taxon>
        <taxon>Spermatophyta</taxon>
        <taxon>Magnoliopsida</taxon>
        <taxon>eudicotyledons</taxon>
        <taxon>Gunneridae</taxon>
        <taxon>Pentapetalae</taxon>
        <taxon>asterids</taxon>
        <taxon>lamiids</taxon>
        <taxon>Gentianales</taxon>
        <taxon>Rubiaceae</taxon>
        <taxon>Ixoroideae</taxon>
        <taxon>Gardenieae complex</taxon>
        <taxon>Bertiereae - Coffeeae clade</taxon>
        <taxon>Coffeeae</taxon>
        <taxon>Coffea</taxon>
    </lineage>
</organism>
<reference evidence="3" key="1">
    <citation type="journal article" date="2025" name="Foods">
        <title>Unveiling the Microbial Signatures of Arabica Coffee Cherries: Insights into Ripeness Specific Diversity, Functional Traits, and Implications for Quality and Safety.</title>
        <authorList>
            <consortium name="RefSeq"/>
            <person name="Tenea G.N."/>
            <person name="Cifuentes V."/>
            <person name="Reyes P."/>
            <person name="Cevallos-Vallejos M."/>
        </authorList>
    </citation>
    <scope>NUCLEOTIDE SEQUENCE [LARGE SCALE GENOMIC DNA]</scope>
</reference>